<evidence type="ECO:0000313" key="1">
    <source>
        <dbReference type="EMBL" id="RPB04644.1"/>
    </source>
</evidence>
<feature type="non-terminal residue" evidence="1">
    <location>
        <position position="1"/>
    </location>
</feature>
<dbReference type="Proteomes" id="UP000276215">
    <property type="component" value="Unassembled WGS sequence"/>
</dbReference>
<dbReference type="AlphaFoldDB" id="A0A3N4K265"/>
<sequence>LETLKALSECLHYLLNLMNITACNFDLKIHEYNSTLIFTSMKYQPDNWSEVQGSGITYFQIYKDLYHLQGPL</sequence>
<dbReference type="EMBL" id="ML120357">
    <property type="protein sequence ID" value="RPB04644.1"/>
    <property type="molecule type" value="Genomic_DNA"/>
</dbReference>
<dbReference type="OrthoDB" id="5366038at2759"/>
<proteinExistence type="predicted"/>
<name>A0A3N4K265_9PEZI</name>
<evidence type="ECO:0000313" key="2">
    <source>
        <dbReference type="Proteomes" id="UP000276215"/>
    </source>
</evidence>
<accession>A0A3N4K265</accession>
<reference evidence="1 2" key="1">
    <citation type="journal article" date="2018" name="Nat. Ecol. Evol.">
        <title>Pezizomycetes genomes reveal the molecular basis of ectomycorrhizal truffle lifestyle.</title>
        <authorList>
            <person name="Murat C."/>
            <person name="Payen T."/>
            <person name="Noel B."/>
            <person name="Kuo A."/>
            <person name="Morin E."/>
            <person name="Chen J."/>
            <person name="Kohler A."/>
            <person name="Krizsan K."/>
            <person name="Balestrini R."/>
            <person name="Da Silva C."/>
            <person name="Montanini B."/>
            <person name="Hainaut M."/>
            <person name="Levati E."/>
            <person name="Barry K.W."/>
            <person name="Belfiori B."/>
            <person name="Cichocki N."/>
            <person name="Clum A."/>
            <person name="Dockter R.B."/>
            <person name="Fauchery L."/>
            <person name="Guy J."/>
            <person name="Iotti M."/>
            <person name="Le Tacon F."/>
            <person name="Lindquist E.A."/>
            <person name="Lipzen A."/>
            <person name="Malagnac F."/>
            <person name="Mello A."/>
            <person name="Molinier V."/>
            <person name="Miyauchi S."/>
            <person name="Poulain J."/>
            <person name="Riccioni C."/>
            <person name="Rubini A."/>
            <person name="Sitrit Y."/>
            <person name="Splivallo R."/>
            <person name="Traeger S."/>
            <person name="Wang M."/>
            <person name="Zifcakova L."/>
            <person name="Wipf D."/>
            <person name="Zambonelli A."/>
            <person name="Paolocci F."/>
            <person name="Nowrousian M."/>
            <person name="Ottonello S."/>
            <person name="Baldrian P."/>
            <person name="Spatafora J.W."/>
            <person name="Henrissat B."/>
            <person name="Nagy L.G."/>
            <person name="Aury J.M."/>
            <person name="Wincker P."/>
            <person name="Grigoriev I.V."/>
            <person name="Bonfante P."/>
            <person name="Martin F.M."/>
        </authorList>
    </citation>
    <scope>NUCLEOTIDE SEQUENCE [LARGE SCALE GENOMIC DNA]</scope>
    <source>
        <strain evidence="1 2">120613-1</strain>
    </source>
</reference>
<protein>
    <submittedName>
        <fullName evidence="1">Uncharacterized protein</fullName>
    </submittedName>
</protein>
<gene>
    <name evidence="1" type="ORF">L873DRAFT_1666106</name>
</gene>
<keyword evidence="2" id="KW-1185">Reference proteome</keyword>
<organism evidence="1 2">
    <name type="scientific">Choiromyces venosus 120613-1</name>
    <dbReference type="NCBI Taxonomy" id="1336337"/>
    <lineage>
        <taxon>Eukaryota</taxon>
        <taxon>Fungi</taxon>
        <taxon>Dikarya</taxon>
        <taxon>Ascomycota</taxon>
        <taxon>Pezizomycotina</taxon>
        <taxon>Pezizomycetes</taxon>
        <taxon>Pezizales</taxon>
        <taxon>Tuberaceae</taxon>
        <taxon>Choiromyces</taxon>
    </lineage>
</organism>